<proteinExistence type="predicted"/>
<dbReference type="AlphaFoldDB" id="A0A9D9DEE5"/>
<dbReference type="SUPFAM" id="SSF47446">
    <property type="entry name" value="Signal peptide-binding domain"/>
    <property type="match status" value="1"/>
</dbReference>
<reference evidence="3" key="2">
    <citation type="journal article" date="2021" name="PeerJ">
        <title>Extensive microbial diversity within the chicken gut microbiome revealed by metagenomics and culture.</title>
        <authorList>
            <person name="Gilroy R."/>
            <person name="Ravi A."/>
            <person name="Getino M."/>
            <person name="Pursley I."/>
            <person name="Horton D.L."/>
            <person name="Alikhan N.F."/>
            <person name="Baker D."/>
            <person name="Gharbi K."/>
            <person name="Hall N."/>
            <person name="Watson M."/>
            <person name="Adriaenssens E.M."/>
            <person name="Foster-Nyarko E."/>
            <person name="Jarju S."/>
            <person name="Secka A."/>
            <person name="Antonio M."/>
            <person name="Oren A."/>
            <person name="Chaudhuri R.R."/>
            <person name="La Ragione R."/>
            <person name="Hildebrand F."/>
            <person name="Pallen M.J."/>
        </authorList>
    </citation>
    <scope>NUCLEOTIDE SEQUENCE</scope>
    <source>
        <strain evidence="3">8207</strain>
    </source>
</reference>
<dbReference type="PANTHER" id="PTHR11564">
    <property type="entry name" value="SIGNAL RECOGNITION PARTICLE 54K PROTEIN SRP54"/>
    <property type="match status" value="1"/>
</dbReference>
<comment type="caution">
    <text evidence="3">The sequence shown here is derived from an EMBL/GenBank/DDBJ whole genome shotgun (WGS) entry which is preliminary data.</text>
</comment>
<dbReference type="PANTHER" id="PTHR11564:SF5">
    <property type="entry name" value="SIGNAL RECOGNITION PARTICLE SUBUNIT SRP54"/>
    <property type="match status" value="1"/>
</dbReference>
<evidence type="ECO:0000256" key="1">
    <source>
        <dbReference type="SAM" id="MobiDB-lite"/>
    </source>
</evidence>
<dbReference type="GO" id="GO:0006614">
    <property type="term" value="P:SRP-dependent cotranslational protein targeting to membrane"/>
    <property type="evidence" value="ECO:0007669"/>
    <property type="project" value="InterPro"/>
</dbReference>
<feature type="compositionally biased region" description="Basic residues" evidence="1">
    <location>
        <begin position="1"/>
        <end position="10"/>
    </location>
</feature>
<evidence type="ECO:0000259" key="2">
    <source>
        <dbReference type="Pfam" id="PF02978"/>
    </source>
</evidence>
<sequence length="178" mass="19791">MFGFGKKKAPKATDVQNENENLQIDEKELQNMEAKMPSGMKETAQRMMSGQFDMNDMLAQLKQIKKMSNFSGLLKMVPGMSGAVAAMKEKIKDGSVDAQIKILEAMTVAERAEPDKIFANAKARIAETAGCTVRDVEHIIKQYTKMRQQMALVQRMGGMEAVMEKLQKQAGPMPTSKK</sequence>
<evidence type="ECO:0000313" key="3">
    <source>
        <dbReference type="EMBL" id="MBO8425685.1"/>
    </source>
</evidence>
<dbReference type="GO" id="GO:0003924">
    <property type="term" value="F:GTPase activity"/>
    <property type="evidence" value="ECO:0007669"/>
    <property type="project" value="InterPro"/>
</dbReference>
<dbReference type="Gene3D" id="1.10.260.30">
    <property type="entry name" value="Signal recognition particle, SRP54 subunit, M-domain"/>
    <property type="match status" value="1"/>
</dbReference>
<dbReference type="Pfam" id="PF02978">
    <property type="entry name" value="SRP_SPB"/>
    <property type="match status" value="1"/>
</dbReference>
<protein>
    <recommendedName>
        <fullName evidence="2">Signal recognition particle SRP54 subunit M-domain domain-containing protein</fullName>
    </recommendedName>
</protein>
<dbReference type="GO" id="GO:0048500">
    <property type="term" value="C:signal recognition particle"/>
    <property type="evidence" value="ECO:0007669"/>
    <property type="project" value="InterPro"/>
</dbReference>
<reference evidence="3" key="1">
    <citation type="submission" date="2020-10" db="EMBL/GenBank/DDBJ databases">
        <authorList>
            <person name="Gilroy R."/>
        </authorList>
    </citation>
    <scope>NUCLEOTIDE SEQUENCE</scope>
    <source>
        <strain evidence="3">8207</strain>
    </source>
</reference>
<gene>
    <name evidence="3" type="ORF">IAC69_04390</name>
</gene>
<accession>A0A9D9DEE5</accession>
<dbReference type="Proteomes" id="UP000823630">
    <property type="component" value="Unassembled WGS sequence"/>
</dbReference>
<feature type="domain" description="Signal recognition particle SRP54 subunit M-domain" evidence="2">
    <location>
        <begin position="51"/>
        <end position="150"/>
    </location>
</feature>
<dbReference type="InterPro" id="IPR036891">
    <property type="entry name" value="Signal_recog_part_SRP54_M_sf"/>
</dbReference>
<feature type="region of interest" description="Disordered" evidence="1">
    <location>
        <begin position="1"/>
        <end position="21"/>
    </location>
</feature>
<dbReference type="GO" id="GO:0008312">
    <property type="term" value="F:7S RNA binding"/>
    <property type="evidence" value="ECO:0007669"/>
    <property type="project" value="InterPro"/>
</dbReference>
<dbReference type="GO" id="GO:0005525">
    <property type="term" value="F:GTP binding"/>
    <property type="evidence" value="ECO:0007669"/>
    <property type="project" value="InterPro"/>
</dbReference>
<dbReference type="EMBL" id="JADINC010000073">
    <property type="protein sequence ID" value="MBO8425685.1"/>
    <property type="molecule type" value="Genomic_DNA"/>
</dbReference>
<name>A0A9D9DEE5_9PROT</name>
<dbReference type="InterPro" id="IPR022941">
    <property type="entry name" value="SRP54"/>
</dbReference>
<evidence type="ECO:0000313" key="4">
    <source>
        <dbReference type="Proteomes" id="UP000823630"/>
    </source>
</evidence>
<dbReference type="InterPro" id="IPR004125">
    <property type="entry name" value="Signal_recog_particle_SRP54_M"/>
</dbReference>
<organism evidence="3 4">
    <name type="scientific">Candidatus Enterousia avistercoris</name>
    <dbReference type="NCBI Taxonomy" id="2840788"/>
    <lineage>
        <taxon>Bacteria</taxon>
        <taxon>Pseudomonadati</taxon>
        <taxon>Pseudomonadota</taxon>
        <taxon>Alphaproteobacteria</taxon>
        <taxon>Candidatus Enterousia</taxon>
    </lineage>
</organism>